<sequence length="51" mass="6163">MSLFFAIHRYNVAFSYSGEYLSFHCCRWGRQGGFLQRTLTRWSYGFCHNPY</sequence>
<comment type="caution">
    <text evidence="1">The sequence shown here is derived from an EMBL/GenBank/DDBJ whole genome shotgun (WGS) entry which is preliminary data.</text>
</comment>
<dbReference type="EMBL" id="ACKP02000010">
    <property type="protein sequence ID" value="EEX78113.1"/>
    <property type="molecule type" value="Genomic_DNA"/>
</dbReference>
<accession>C9LS73</accession>
<name>C9LS73_SELS3</name>
<dbReference type="Proteomes" id="UP000003505">
    <property type="component" value="Unassembled WGS sequence"/>
</dbReference>
<dbReference type="AlphaFoldDB" id="C9LS73"/>
<evidence type="ECO:0000313" key="2">
    <source>
        <dbReference type="Proteomes" id="UP000003505"/>
    </source>
</evidence>
<evidence type="ECO:0000313" key="1">
    <source>
        <dbReference type="EMBL" id="EEX78113.1"/>
    </source>
</evidence>
<gene>
    <name evidence="1" type="ORF">SELSPUOL_00296</name>
</gene>
<organism evidence="1 2">
    <name type="scientific">Selenomonas sputigena (strain ATCC 35185 / DSM 20758 / CCUG 44933 / VPI D19B-28)</name>
    <dbReference type="NCBI Taxonomy" id="546271"/>
    <lineage>
        <taxon>Bacteria</taxon>
        <taxon>Bacillati</taxon>
        <taxon>Bacillota</taxon>
        <taxon>Negativicutes</taxon>
        <taxon>Selenomonadales</taxon>
        <taxon>Selenomonadaceae</taxon>
        <taxon>Selenomonas</taxon>
    </lineage>
</organism>
<proteinExistence type="predicted"/>
<reference evidence="1 2" key="1">
    <citation type="submission" date="2009-09" db="EMBL/GenBank/DDBJ databases">
        <authorList>
            <person name="Weinstock G."/>
            <person name="Sodergren E."/>
            <person name="Clifton S."/>
            <person name="Fulton L."/>
            <person name="Fulton B."/>
            <person name="Courtney L."/>
            <person name="Fronick C."/>
            <person name="Harrison M."/>
            <person name="Strong C."/>
            <person name="Farmer C."/>
            <person name="Delahaunty K."/>
            <person name="Markovic C."/>
            <person name="Hall O."/>
            <person name="Minx P."/>
            <person name="Tomlinson C."/>
            <person name="Mitreva M."/>
            <person name="Nelson J."/>
            <person name="Hou S."/>
            <person name="Wollam A."/>
            <person name="Pepin K.H."/>
            <person name="Johnson M."/>
            <person name="Bhonagiri V."/>
            <person name="Nash W.E."/>
            <person name="Warren W."/>
            <person name="Chinwalla A."/>
            <person name="Mardis E.R."/>
            <person name="Wilson R.K."/>
        </authorList>
    </citation>
    <scope>NUCLEOTIDE SEQUENCE [LARGE SCALE GENOMIC DNA]</scope>
    <source>
        <strain evidence="2">ATCC 35185 / DSM 20758 / VPI D19B-28</strain>
    </source>
</reference>
<protein>
    <submittedName>
        <fullName evidence="1">Uncharacterized protein</fullName>
    </submittedName>
</protein>